<comment type="function">
    <text evidence="14">This is a receptor for the anterior pituitary hormone prolactin.</text>
</comment>
<comment type="similarity">
    <text evidence="2 14">Belongs to the type I cytokine receptor family. Type 1 subfamily.</text>
</comment>
<keyword evidence="12 14" id="KW-0675">Receptor</keyword>
<evidence type="ECO:0000256" key="8">
    <source>
        <dbReference type="ARBA" id="ARBA00022833"/>
    </source>
</evidence>
<dbReference type="InterPro" id="IPR036116">
    <property type="entry name" value="FN3_sf"/>
</dbReference>
<keyword evidence="4 14" id="KW-0812">Transmembrane</keyword>
<comment type="domain">
    <text evidence="14">The WSXWS motif appears to be necessary for proper protein folding and thereby efficient intracellular transport and cell-surface receptor binding.</text>
</comment>
<evidence type="ECO:0000256" key="15">
    <source>
        <dbReference type="SAM" id="MobiDB-lite"/>
    </source>
</evidence>
<keyword evidence="10 14" id="KW-0472">Membrane</keyword>
<dbReference type="GO" id="GO:0004896">
    <property type="term" value="F:cytokine receptor activity"/>
    <property type="evidence" value="ECO:0007669"/>
    <property type="project" value="InterPro"/>
</dbReference>
<dbReference type="AlphaFoldDB" id="W5N1M6"/>
<feature type="region of interest" description="Disordered" evidence="15">
    <location>
        <begin position="324"/>
        <end position="349"/>
    </location>
</feature>
<dbReference type="GO" id="GO:0016020">
    <property type="term" value="C:membrane"/>
    <property type="evidence" value="ECO:0007669"/>
    <property type="project" value="UniProtKB-SubCell"/>
</dbReference>
<dbReference type="Proteomes" id="UP000018468">
    <property type="component" value="Linkage group LG2"/>
</dbReference>
<dbReference type="EMBL" id="AHAT01017231">
    <property type="status" value="NOT_ANNOTATED_CDS"/>
    <property type="molecule type" value="Genomic_DNA"/>
</dbReference>
<feature type="chain" id="PRO_5015376316" description="Prolactin receptor" evidence="14">
    <location>
        <begin position="24"/>
        <end position="609"/>
    </location>
</feature>
<reference evidence="18" key="1">
    <citation type="submission" date="2011-12" db="EMBL/GenBank/DDBJ databases">
        <title>The Draft Genome of Lepisosteus oculatus.</title>
        <authorList>
            <consortium name="The Broad Institute Genome Assembly &amp; Analysis Group"/>
            <consortium name="Computational R&amp;D Group"/>
            <consortium name="and Sequencing Platform"/>
            <person name="Di Palma F."/>
            <person name="Alfoldi J."/>
            <person name="Johnson J."/>
            <person name="Berlin A."/>
            <person name="Gnerre S."/>
            <person name="Jaffe D."/>
            <person name="MacCallum I."/>
            <person name="Young S."/>
            <person name="Walker B.J."/>
            <person name="Lander E.S."/>
            <person name="Lindblad-Toh K."/>
        </authorList>
    </citation>
    <scope>NUCLEOTIDE SEQUENCE [LARGE SCALE GENOMIC DNA]</scope>
</reference>
<evidence type="ECO:0000256" key="11">
    <source>
        <dbReference type="ARBA" id="ARBA00023157"/>
    </source>
</evidence>
<dbReference type="PROSITE" id="PS01352">
    <property type="entry name" value="HEMATOPO_REC_L_F1"/>
    <property type="match status" value="1"/>
</dbReference>
<dbReference type="Pfam" id="PF09067">
    <property type="entry name" value="EpoR_lig-bind"/>
    <property type="match status" value="1"/>
</dbReference>
<evidence type="ECO:0000256" key="10">
    <source>
        <dbReference type="ARBA" id="ARBA00023136"/>
    </source>
</evidence>
<dbReference type="InterPro" id="IPR003961">
    <property type="entry name" value="FN3_dom"/>
</dbReference>
<dbReference type="PROSITE" id="PS50853">
    <property type="entry name" value="FN3"/>
    <property type="match status" value="2"/>
</dbReference>
<dbReference type="InterPro" id="IPR050379">
    <property type="entry name" value="Type-I_Cytokine_Rcpt"/>
</dbReference>
<dbReference type="CTD" id="407651"/>
<gene>
    <name evidence="14" type="primary">PRLR</name>
</gene>
<dbReference type="GO" id="GO:0046872">
    <property type="term" value="F:metal ion binding"/>
    <property type="evidence" value="ECO:0007669"/>
    <property type="project" value="UniProtKB-KW"/>
</dbReference>
<keyword evidence="13" id="KW-0325">Glycoprotein</keyword>
<dbReference type="GeneTree" id="ENSGT00940000154851"/>
<dbReference type="FunFam" id="2.60.40.10:FF:000287">
    <property type="entry name" value="Prolactin receptor"/>
    <property type="match status" value="1"/>
</dbReference>
<evidence type="ECO:0000256" key="3">
    <source>
        <dbReference type="ARBA" id="ARBA00019818"/>
    </source>
</evidence>
<feature type="domain" description="Fibronectin type-III" evidence="16">
    <location>
        <begin position="26"/>
        <end position="127"/>
    </location>
</feature>
<evidence type="ECO:0000256" key="4">
    <source>
        <dbReference type="ARBA" id="ARBA00022692"/>
    </source>
</evidence>
<evidence type="ECO:0000256" key="5">
    <source>
        <dbReference type="ARBA" id="ARBA00022723"/>
    </source>
</evidence>
<keyword evidence="5 14" id="KW-0479">Metal-binding</keyword>
<reference evidence="17" key="3">
    <citation type="submission" date="2025-09" db="UniProtKB">
        <authorList>
            <consortium name="Ensembl"/>
        </authorList>
    </citation>
    <scope>IDENTIFICATION</scope>
</reference>
<comment type="domain">
    <text evidence="14">The box 1 motif is required for JAK interaction and/or activation.</text>
</comment>
<evidence type="ECO:0000313" key="18">
    <source>
        <dbReference type="Proteomes" id="UP000018468"/>
    </source>
</evidence>
<feature type="signal peptide" evidence="14">
    <location>
        <begin position="1"/>
        <end position="23"/>
    </location>
</feature>
<proteinExistence type="inferred from homology"/>
<keyword evidence="18" id="KW-1185">Reference proteome</keyword>
<evidence type="ECO:0000256" key="12">
    <source>
        <dbReference type="ARBA" id="ARBA00023170"/>
    </source>
</evidence>
<evidence type="ECO:0000256" key="13">
    <source>
        <dbReference type="ARBA" id="ARBA00023180"/>
    </source>
</evidence>
<keyword evidence="8 14" id="KW-0862">Zinc</keyword>
<dbReference type="InterPro" id="IPR015152">
    <property type="entry name" value="Growth/epo_recpt_lig-bind"/>
</dbReference>
<dbReference type="Gene3D" id="2.60.40.10">
    <property type="entry name" value="Immunoglobulins"/>
    <property type="match status" value="2"/>
</dbReference>
<dbReference type="GeneID" id="102683026"/>
<dbReference type="FunFam" id="2.60.40.10:FF:000358">
    <property type="entry name" value="Prolactin receptor"/>
    <property type="match status" value="1"/>
</dbReference>
<feature type="region of interest" description="Disordered" evidence="15">
    <location>
        <begin position="385"/>
        <end position="404"/>
    </location>
</feature>
<evidence type="ECO:0000256" key="9">
    <source>
        <dbReference type="ARBA" id="ARBA00022989"/>
    </source>
</evidence>
<dbReference type="Bgee" id="ENSLOCG00000011814">
    <property type="expression patterns" value="Expressed in camera-type eye and 9 other cell types or tissues"/>
</dbReference>
<evidence type="ECO:0000256" key="1">
    <source>
        <dbReference type="ARBA" id="ARBA00004479"/>
    </source>
</evidence>
<evidence type="ECO:0000256" key="7">
    <source>
        <dbReference type="ARBA" id="ARBA00022737"/>
    </source>
</evidence>
<dbReference type="OrthoDB" id="8858139at2759"/>
<evidence type="ECO:0000256" key="6">
    <source>
        <dbReference type="ARBA" id="ARBA00022729"/>
    </source>
</evidence>
<dbReference type="InterPro" id="IPR003528">
    <property type="entry name" value="Long_hematopoietin_rcpt_CS"/>
</dbReference>
<name>W5N1M6_LEPOC</name>
<feature type="transmembrane region" description="Helical" evidence="14">
    <location>
        <begin position="233"/>
        <end position="254"/>
    </location>
</feature>
<evidence type="ECO:0000256" key="14">
    <source>
        <dbReference type="RuleBase" id="RU365035"/>
    </source>
</evidence>
<evidence type="ECO:0000259" key="16">
    <source>
        <dbReference type="PROSITE" id="PS50853"/>
    </source>
</evidence>
<dbReference type="PANTHER" id="PTHR23036:SF86">
    <property type="entry name" value="PROLACTIN RECEPTOR"/>
    <property type="match status" value="1"/>
</dbReference>
<feature type="domain" description="Fibronectin type-III" evidence="16">
    <location>
        <begin position="128"/>
        <end position="226"/>
    </location>
</feature>
<keyword evidence="9 14" id="KW-1133">Transmembrane helix</keyword>
<dbReference type="HOGENOM" id="CLU_017892_2_1_1"/>
<protein>
    <recommendedName>
        <fullName evidence="3 14">Prolactin receptor</fullName>
        <shortName evidence="14">PRL-R</shortName>
    </recommendedName>
</protein>
<evidence type="ECO:0000256" key="2">
    <source>
        <dbReference type="ARBA" id="ARBA00007885"/>
    </source>
</evidence>
<keyword evidence="11 14" id="KW-1015">Disulfide bond</keyword>
<comment type="subcellular location">
    <subcellularLocation>
        <location evidence="1 14">Membrane</location>
        <topology evidence="1 14">Single-pass type I membrane protein</topology>
    </subcellularLocation>
</comment>
<keyword evidence="7" id="KW-0677">Repeat</keyword>
<keyword evidence="6 14" id="KW-0732">Signal</keyword>
<dbReference type="EMBL" id="AHAT01017232">
    <property type="status" value="NOT_ANNOTATED_CDS"/>
    <property type="molecule type" value="Genomic_DNA"/>
</dbReference>
<organism evidence="17 18">
    <name type="scientific">Lepisosteus oculatus</name>
    <name type="common">Spotted gar</name>
    <dbReference type="NCBI Taxonomy" id="7918"/>
    <lineage>
        <taxon>Eukaryota</taxon>
        <taxon>Metazoa</taxon>
        <taxon>Chordata</taxon>
        <taxon>Craniata</taxon>
        <taxon>Vertebrata</taxon>
        <taxon>Euteleostomi</taxon>
        <taxon>Actinopterygii</taxon>
        <taxon>Neopterygii</taxon>
        <taxon>Holostei</taxon>
        <taxon>Semionotiformes</taxon>
        <taxon>Lepisosteidae</taxon>
        <taxon>Lepisosteus</taxon>
    </lineage>
</organism>
<dbReference type="Ensembl" id="ENSLOCT00000014564.1">
    <property type="protein sequence ID" value="ENSLOCP00000014535.1"/>
    <property type="gene ID" value="ENSLOCG00000011814.1"/>
</dbReference>
<dbReference type="SMART" id="SM00060">
    <property type="entry name" value="FN3"/>
    <property type="match status" value="2"/>
</dbReference>
<dbReference type="Pfam" id="PF00041">
    <property type="entry name" value="fn3"/>
    <property type="match status" value="1"/>
</dbReference>
<reference evidence="17" key="2">
    <citation type="submission" date="2025-08" db="UniProtKB">
        <authorList>
            <consortium name="Ensembl"/>
        </authorList>
    </citation>
    <scope>IDENTIFICATION</scope>
</reference>
<evidence type="ECO:0000313" key="17">
    <source>
        <dbReference type="Ensembl" id="ENSLOCP00000014535.1"/>
    </source>
</evidence>
<dbReference type="CDD" id="cd00063">
    <property type="entry name" value="FN3"/>
    <property type="match status" value="2"/>
</dbReference>
<accession>W5N1M6</accession>
<sequence>MCRTSGFTLILCLLFIVFQKSTGHEPPGKPVLLGCRSPEKETFTCWWEPGSAGGLPTNYSLYYKKEGSDTVYECPDYKTAGKNSCYFDKQHTSIWINYNITVVATNALGRSFSDPLDVDVAYNVQPHAPENVTVEFHSKENPCLLVKWEPPHKADTKSGWITLIYEVRVKREKEDNWEEHFAGQQKQYNIFSLHPWEKYMVQVRCRPDHGYWSEWSSTAYVEIPDYIRRDRSMWILTSILSAFVFLIVIWTITIKRNSVKRYLLPPVPGPKIKGFDTQLLKSGKSEEMLSALVSQGFPPTNDCEDLLVEFLEVDDSDKRELVMNGKDHQEGKMNPAKSTSDNDSGRGSCDSHTLLLEKCPEFKVTGQVVRSFEQEGSHGIVTKERSGSLTWNGSPGGNLGNTETTNGKTKTWPAAFSFHDHEKPSHHILPEIQRPGYTTSNLHSMISQDDQLENNTEIRLSKTSTGYGNLQDYSEFNMKVTGSQMTEAPSFPLSKMVEYVEVQKVNQENILILKPKSKEGHEVLPPQFTGQEYTKVIGVANGNVLLLQRATETHISVEGRERTDTVENPCLQWQPGKLANTIPASPTQEGMQLAPNGYVETAPILPAFN</sequence>
<dbReference type="PANTHER" id="PTHR23036">
    <property type="entry name" value="CYTOKINE RECEPTOR"/>
    <property type="match status" value="1"/>
</dbReference>
<dbReference type="InterPro" id="IPR013783">
    <property type="entry name" value="Ig-like_fold"/>
</dbReference>
<dbReference type="SUPFAM" id="SSF49265">
    <property type="entry name" value="Fibronectin type III"/>
    <property type="match status" value="2"/>
</dbReference>